<evidence type="ECO:0000313" key="1">
    <source>
        <dbReference type="EMBL" id="VDO13084.1"/>
    </source>
</evidence>
<evidence type="ECO:0000313" key="3">
    <source>
        <dbReference type="WBParaSite" id="HPLM_0000212501-mRNA-1"/>
    </source>
</evidence>
<dbReference type="AlphaFoldDB" id="A0A0N4VXV5"/>
<protein>
    <submittedName>
        <fullName evidence="3">Flagellar motor switch protein FliM</fullName>
    </submittedName>
</protein>
<proteinExistence type="predicted"/>
<evidence type="ECO:0000313" key="2">
    <source>
        <dbReference type="Proteomes" id="UP000268014"/>
    </source>
</evidence>
<keyword evidence="2" id="KW-1185">Reference proteome</keyword>
<dbReference type="OrthoDB" id="6510177at2759"/>
<reference evidence="3" key="1">
    <citation type="submission" date="2017-02" db="UniProtKB">
        <authorList>
            <consortium name="WormBaseParasite"/>
        </authorList>
    </citation>
    <scope>IDENTIFICATION</scope>
</reference>
<accession>A0A0N4VXV5</accession>
<sequence length="78" mass="8681">NGYVILSEPGAEPTSRIKLSYPISSVLGRKFSLQPNFFGVELYNDSDDEISRILGGPDLIESGDEHRQSSSGEKFFVW</sequence>
<reference evidence="1 2" key="2">
    <citation type="submission" date="2018-11" db="EMBL/GenBank/DDBJ databases">
        <authorList>
            <consortium name="Pathogen Informatics"/>
        </authorList>
    </citation>
    <scope>NUCLEOTIDE SEQUENCE [LARGE SCALE GENOMIC DNA]</scope>
    <source>
        <strain evidence="1 2">MHpl1</strain>
    </source>
</reference>
<dbReference type="EMBL" id="UZAF01003789">
    <property type="protein sequence ID" value="VDO13084.1"/>
    <property type="molecule type" value="Genomic_DNA"/>
</dbReference>
<organism evidence="3">
    <name type="scientific">Haemonchus placei</name>
    <name type="common">Barber's pole worm</name>
    <dbReference type="NCBI Taxonomy" id="6290"/>
    <lineage>
        <taxon>Eukaryota</taxon>
        <taxon>Metazoa</taxon>
        <taxon>Ecdysozoa</taxon>
        <taxon>Nematoda</taxon>
        <taxon>Chromadorea</taxon>
        <taxon>Rhabditida</taxon>
        <taxon>Rhabditina</taxon>
        <taxon>Rhabditomorpha</taxon>
        <taxon>Strongyloidea</taxon>
        <taxon>Trichostrongylidae</taxon>
        <taxon>Haemonchus</taxon>
    </lineage>
</organism>
<name>A0A0N4VXV5_HAEPC</name>
<gene>
    <name evidence="1" type="ORF">HPLM_LOCUS2122</name>
</gene>
<dbReference type="WBParaSite" id="HPLM_0000212501-mRNA-1">
    <property type="protein sequence ID" value="HPLM_0000212501-mRNA-1"/>
    <property type="gene ID" value="HPLM_0000212501"/>
</dbReference>
<dbReference type="Proteomes" id="UP000268014">
    <property type="component" value="Unassembled WGS sequence"/>
</dbReference>